<feature type="compositionally biased region" description="Low complexity" evidence="1">
    <location>
        <begin position="147"/>
        <end position="169"/>
    </location>
</feature>
<keyword evidence="3" id="KW-1185">Reference proteome</keyword>
<evidence type="ECO:0000313" key="3">
    <source>
        <dbReference type="Proteomes" id="UP000030752"/>
    </source>
</evidence>
<dbReference type="AlphaFoldDB" id="W2RQH6"/>
<dbReference type="Proteomes" id="UP000030752">
    <property type="component" value="Unassembled WGS sequence"/>
</dbReference>
<dbReference type="HOGENOM" id="CLU_058677_2_0_1"/>
<feature type="compositionally biased region" description="Low complexity" evidence="1">
    <location>
        <begin position="196"/>
        <end position="220"/>
    </location>
</feature>
<protein>
    <submittedName>
        <fullName evidence="2">Uncharacterized protein</fullName>
    </submittedName>
</protein>
<sequence>MSDQPSASPPPHRRRSSIVDLFSPRGGNNTNAVSSSPPSGSASSSNAPQHRRGMSITTMGLASSAPGQASPYDAFARQRRASIAASSASSSPDFKNSFGDDPVVVEDDENVKSPTGNHSGSFARRVSFGAQAMRDVKQGSGPGSPGAGRRPSSSLFTLNENNENNPPQQRVSSGTAKTGGEGFNWSESLRDRTKRSPSFSSSANPFAANANRARAPSSNAPEPPKELPKAAEPVPARKRKPDHLGERMLRGDFMMD</sequence>
<gene>
    <name evidence="2" type="ORF">HMPREF1541_06814</name>
</gene>
<dbReference type="InParanoid" id="W2RQH6"/>
<dbReference type="GeneID" id="19974153"/>
<dbReference type="VEuPathDB" id="FungiDB:HMPREF1541_06814"/>
<proteinExistence type="predicted"/>
<name>W2RQH6_CYPE1</name>
<feature type="compositionally biased region" description="Polar residues" evidence="1">
    <location>
        <begin position="55"/>
        <end position="67"/>
    </location>
</feature>
<dbReference type="RefSeq" id="XP_008719365.1">
    <property type="nucleotide sequence ID" value="XM_008721143.1"/>
</dbReference>
<feature type="compositionally biased region" description="Low complexity" evidence="1">
    <location>
        <begin position="81"/>
        <end position="91"/>
    </location>
</feature>
<dbReference type="eggNOG" id="ENOG502SA1F">
    <property type="taxonomic scope" value="Eukaryota"/>
</dbReference>
<reference evidence="2 3" key="1">
    <citation type="submission" date="2013-03" db="EMBL/GenBank/DDBJ databases">
        <title>The Genome Sequence of Phialophora europaea CBS 101466.</title>
        <authorList>
            <consortium name="The Broad Institute Genomics Platform"/>
            <person name="Cuomo C."/>
            <person name="de Hoog S."/>
            <person name="Gorbushina A."/>
            <person name="Walker B."/>
            <person name="Young S.K."/>
            <person name="Zeng Q."/>
            <person name="Gargeya S."/>
            <person name="Fitzgerald M."/>
            <person name="Haas B."/>
            <person name="Abouelleil A."/>
            <person name="Allen A.W."/>
            <person name="Alvarado L."/>
            <person name="Arachchi H.M."/>
            <person name="Berlin A.M."/>
            <person name="Chapman S.B."/>
            <person name="Gainer-Dewar J."/>
            <person name="Goldberg J."/>
            <person name="Griggs A."/>
            <person name="Gujja S."/>
            <person name="Hansen M."/>
            <person name="Howarth C."/>
            <person name="Imamovic A."/>
            <person name="Ireland A."/>
            <person name="Larimer J."/>
            <person name="McCowan C."/>
            <person name="Murphy C."/>
            <person name="Pearson M."/>
            <person name="Poon T.W."/>
            <person name="Priest M."/>
            <person name="Roberts A."/>
            <person name="Saif S."/>
            <person name="Shea T."/>
            <person name="Sisk P."/>
            <person name="Sykes S."/>
            <person name="Wortman J."/>
            <person name="Nusbaum C."/>
            <person name="Birren B."/>
        </authorList>
    </citation>
    <scope>NUCLEOTIDE SEQUENCE [LARGE SCALE GENOMIC DNA]</scope>
    <source>
        <strain evidence="2 3">CBS 101466</strain>
    </source>
</reference>
<evidence type="ECO:0000313" key="2">
    <source>
        <dbReference type="EMBL" id="ETN38776.1"/>
    </source>
</evidence>
<dbReference type="STRING" id="1220924.W2RQH6"/>
<evidence type="ECO:0000256" key="1">
    <source>
        <dbReference type="SAM" id="MobiDB-lite"/>
    </source>
</evidence>
<accession>W2RQH6</accession>
<organism evidence="2 3">
    <name type="scientific">Cyphellophora europaea (strain CBS 101466)</name>
    <name type="common">Phialophora europaea</name>
    <dbReference type="NCBI Taxonomy" id="1220924"/>
    <lineage>
        <taxon>Eukaryota</taxon>
        <taxon>Fungi</taxon>
        <taxon>Dikarya</taxon>
        <taxon>Ascomycota</taxon>
        <taxon>Pezizomycotina</taxon>
        <taxon>Eurotiomycetes</taxon>
        <taxon>Chaetothyriomycetidae</taxon>
        <taxon>Chaetothyriales</taxon>
        <taxon>Cyphellophoraceae</taxon>
        <taxon>Cyphellophora</taxon>
    </lineage>
</organism>
<dbReference type="EMBL" id="KB822722">
    <property type="protein sequence ID" value="ETN38776.1"/>
    <property type="molecule type" value="Genomic_DNA"/>
</dbReference>
<feature type="region of interest" description="Disordered" evidence="1">
    <location>
        <begin position="1"/>
        <end position="256"/>
    </location>
</feature>
<feature type="compositionally biased region" description="Low complexity" evidence="1">
    <location>
        <begin position="32"/>
        <end position="48"/>
    </location>
</feature>